<dbReference type="AlphaFoldDB" id="A0A1B9GRB2"/>
<name>A0A1B9GRB2_9TREE</name>
<dbReference type="CDD" id="cd01299">
    <property type="entry name" value="Met_dep_hydrolase_A"/>
    <property type="match status" value="1"/>
</dbReference>
<dbReference type="InterPro" id="IPR057744">
    <property type="entry name" value="OTAase-like"/>
</dbReference>
<dbReference type="Proteomes" id="UP000092666">
    <property type="component" value="Unassembled WGS sequence"/>
</dbReference>
<dbReference type="SUPFAM" id="SSF51556">
    <property type="entry name" value="Metallo-dependent hydrolases"/>
    <property type="match status" value="1"/>
</dbReference>
<dbReference type="PANTHER" id="PTHR43135">
    <property type="entry name" value="ALPHA-D-RIBOSE 1-METHYLPHOSPHONATE 5-TRIPHOSPHATE DIPHOSPHATASE"/>
    <property type="match status" value="1"/>
</dbReference>
<gene>
    <name evidence="2" type="ORF">I316_04638</name>
</gene>
<feature type="domain" description="Amidohydrolase-related" evidence="1">
    <location>
        <begin position="84"/>
        <end position="438"/>
    </location>
</feature>
<dbReference type="STRING" id="1296120.A0A1B9GRB2"/>
<evidence type="ECO:0000313" key="2">
    <source>
        <dbReference type="EMBL" id="OCF33566.1"/>
    </source>
</evidence>
<accession>A0A1B9GRB2</accession>
<dbReference type="Pfam" id="PF01979">
    <property type="entry name" value="Amidohydro_1"/>
    <property type="match status" value="1"/>
</dbReference>
<dbReference type="InterPro" id="IPR006680">
    <property type="entry name" value="Amidohydro-rel"/>
</dbReference>
<dbReference type="Gene3D" id="3.20.20.140">
    <property type="entry name" value="Metal-dependent hydrolases"/>
    <property type="match status" value="1"/>
</dbReference>
<dbReference type="InterPro" id="IPR032466">
    <property type="entry name" value="Metal_Hydrolase"/>
</dbReference>
<dbReference type="GO" id="GO:0016810">
    <property type="term" value="F:hydrolase activity, acting on carbon-nitrogen (but not peptide) bonds"/>
    <property type="evidence" value="ECO:0007669"/>
    <property type="project" value="InterPro"/>
</dbReference>
<dbReference type="SUPFAM" id="SSF51338">
    <property type="entry name" value="Composite domain of metallo-dependent hydrolases"/>
    <property type="match status" value="1"/>
</dbReference>
<evidence type="ECO:0000259" key="1">
    <source>
        <dbReference type="Pfam" id="PF01979"/>
    </source>
</evidence>
<protein>
    <recommendedName>
        <fullName evidence="1">Amidohydrolase-related domain-containing protein</fullName>
    </recommendedName>
</protein>
<reference evidence="3" key="2">
    <citation type="submission" date="2013-12" db="EMBL/GenBank/DDBJ databases">
        <title>Evolution of pathogenesis and genome organization in the Tremellales.</title>
        <authorList>
            <person name="Cuomo C."/>
            <person name="Litvintseva A."/>
            <person name="Heitman J."/>
            <person name="Chen Y."/>
            <person name="Sun S."/>
            <person name="Springer D."/>
            <person name="Dromer F."/>
            <person name="Young S."/>
            <person name="Zeng Q."/>
            <person name="Chapman S."/>
            <person name="Gujja S."/>
            <person name="Saif S."/>
            <person name="Birren B."/>
        </authorList>
    </citation>
    <scope>NUCLEOTIDE SEQUENCE [LARGE SCALE GENOMIC DNA]</scope>
    <source>
        <strain evidence="3">BCC8398</strain>
    </source>
</reference>
<dbReference type="PANTHER" id="PTHR43135:SF3">
    <property type="entry name" value="ALPHA-D-RIBOSE 1-METHYLPHOSPHONATE 5-TRIPHOSPHATE DIPHOSPHATASE"/>
    <property type="match status" value="1"/>
</dbReference>
<dbReference type="InterPro" id="IPR051781">
    <property type="entry name" value="Metallo-dep_Hydrolase"/>
</dbReference>
<dbReference type="EMBL" id="KI669504">
    <property type="protein sequence ID" value="OCF33566.1"/>
    <property type="molecule type" value="Genomic_DNA"/>
</dbReference>
<keyword evidence="3" id="KW-1185">Reference proteome</keyword>
<evidence type="ECO:0000313" key="3">
    <source>
        <dbReference type="Proteomes" id="UP000092666"/>
    </source>
</evidence>
<organism evidence="2 3">
    <name type="scientific">Kwoniella heveanensis BCC8398</name>
    <dbReference type="NCBI Taxonomy" id="1296120"/>
    <lineage>
        <taxon>Eukaryota</taxon>
        <taxon>Fungi</taxon>
        <taxon>Dikarya</taxon>
        <taxon>Basidiomycota</taxon>
        <taxon>Agaricomycotina</taxon>
        <taxon>Tremellomycetes</taxon>
        <taxon>Tremellales</taxon>
        <taxon>Cryptococcaceae</taxon>
        <taxon>Kwoniella</taxon>
    </lineage>
</organism>
<dbReference type="Gene3D" id="2.30.40.10">
    <property type="entry name" value="Urease, subunit C, domain 1"/>
    <property type="match status" value="1"/>
</dbReference>
<sequence length="448" mass="48101">MPEATYPPTYNPHLLPELVAKPWLRELSPAVTLLHCKVIDTEAGKLLDGMRTVKLRAGKIVSIDKGGETANIGGKNVVDVEGRYICPGLIDCHVHIIHAPGEASIASMRTVPRELVTLRSTYVLKSMLKRGFTTIRDLGGANKMIANAIEEGIIEGPRLLQCGYVISQTGGHGDSLPGISGGSGEGCCGHVYSSGRTADGVPAVLRAVREELKGGADFIKLMIGGGVASPYDALESVQFTRDEVRAATETAWNSGRKMCTAHAYTVDAIIHAIENGVRGIEHGNILDKPTAEMMAEKGIWLTPTLATYGAFTRPPFDKHLPPSGMEKNKMVMEKGLASLKIAHDAGVQICFGTDLLNSMHALQTEEFTIRSIVLESKDILRQATCNAGKMLGYEGKLGVLKPDAIADLIVLEKNPLEDIKILDRPEENLVAVIKEGRLISGSLPAFPA</sequence>
<reference evidence="2 3" key="1">
    <citation type="submission" date="2013-07" db="EMBL/GenBank/DDBJ databases">
        <title>The Genome Sequence of Cryptococcus heveanensis BCC8398.</title>
        <authorList>
            <consortium name="The Broad Institute Genome Sequencing Platform"/>
            <person name="Cuomo C."/>
            <person name="Litvintseva A."/>
            <person name="Chen Y."/>
            <person name="Heitman J."/>
            <person name="Sun S."/>
            <person name="Springer D."/>
            <person name="Dromer F."/>
            <person name="Young S.K."/>
            <person name="Zeng Q."/>
            <person name="Gargeya S."/>
            <person name="Fitzgerald M."/>
            <person name="Abouelleil A."/>
            <person name="Alvarado L."/>
            <person name="Berlin A.M."/>
            <person name="Chapman S.B."/>
            <person name="Dewar J."/>
            <person name="Goldberg J."/>
            <person name="Griggs A."/>
            <person name="Gujja S."/>
            <person name="Hansen M."/>
            <person name="Howarth C."/>
            <person name="Imamovic A."/>
            <person name="Larimer J."/>
            <person name="McCowan C."/>
            <person name="Murphy C."/>
            <person name="Pearson M."/>
            <person name="Priest M."/>
            <person name="Roberts A."/>
            <person name="Saif S."/>
            <person name="Shea T."/>
            <person name="Sykes S."/>
            <person name="Wortman J."/>
            <person name="Nusbaum C."/>
            <person name="Birren B."/>
        </authorList>
    </citation>
    <scope>NUCLEOTIDE SEQUENCE [LARGE SCALE GENOMIC DNA]</scope>
    <source>
        <strain evidence="2 3">BCC8398</strain>
    </source>
</reference>
<proteinExistence type="predicted"/>
<dbReference type="InterPro" id="IPR011059">
    <property type="entry name" value="Metal-dep_hydrolase_composite"/>
</dbReference>
<dbReference type="OrthoDB" id="194468at2759"/>